<dbReference type="GO" id="GO:0050650">
    <property type="term" value="P:chondroitin sulfate proteoglycan biosynthetic process"/>
    <property type="evidence" value="ECO:0007669"/>
    <property type="project" value="TreeGrafter"/>
</dbReference>
<evidence type="ECO:0000256" key="10">
    <source>
        <dbReference type="ARBA" id="ARBA00023034"/>
    </source>
</evidence>
<keyword evidence="6" id="KW-0479">Metal-binding</keyword>
<dbReference type="GO" id="GO:0015012">
    <property type="term" value="P:heparan sulfate proteoglycan biosynthetic process"/>
    <property type="evidence" value="ECO:0007669"/>
    <property type="project" value="TreeGrafter"/>
</dbReference>
<evidence type="ECO:0000256" key="8">
    <source>
        <dbReference type="ARBA" id="ARBA00022968"/>
    </source>
</evidence>
<accession>A0A7C9TLP3</accession>
<protein>
    <recommendedName>
        <fullName evidence="14">Peptide O-xylosyltransferase</fullName>
    </recommendedName>
</protein>
<evidence type="ECO:0000256" key="3">
    <source>
        <dbReference type="ARBA" id="ARBA00022676"/>
    </source>
</evidence>
<keyword evidence="12" id="KW-1015">Disulfide bond</keyword>
<dbReference type="GO" id="GO:0016020">
    <property type="term" value="C:membrane"/>
    <property type="evidence" value="ECO:0007669"/>
    <property type="project" value="InterPro"/>
</dbReference>
<dbReference type="Pfam" id="PF02485">
    <property type="entry name" value="Branch"/>
    <property type="match status" value="1"/>
</dbReference>
<keyword evidence="5" id="KW-0812">Transmembrane</keyword>
<evidence type="ECO:0000256" key="14">
    <source>
        <dbReference type="ARBA" id="ARBA00042865"/>
    </source>
</evidence>
<evidence type="ECO:0000256" key="6">
    <source>
        <dbReference type="ARBA" id="ARBA00022723"/>
    </source>
</evidence>
<evidence type="ECO:0000256" key="13">
    <source>
        <dbReference type="ARBA" id="ARBA00023180"/>
    </source>
</evidence>
<evidence type="ECO:0000313" key="15">
    <source>
        <dbReference type="EMBL" id="NDY92624.1"/>
    </source>
</evidence>
<name>A0A7C9TLP3_9BURK</name>
<keyword evidence="13" id="KW-0325">Glycoprotein</keyword>
<keyword evidence="16" id="KW-1185">Reference proteome</keyword>
<dbReference type="PANTHER" id="PTHR46025">
    <property type="entry name" value="XYLOSYLTRANSFERASE OXT"/>
    <property type="match status" value="1"/>
</dbReference>
<dbReference type="GO" id="GO:0030158">
    <property type="term" value="F:protein xylosyltransferase activity"/>
    <property type="evidence" value="ECO:0007669"/>
    <property type="project" value="InterPro"/>
</dbReference>
<organism evidence="15 16">
    <name type="scientific">Ideonella livida</name>
    <dbReference type="NCBI Taxonomy" id="2707176"/>
    <lineage>
        <taxon>Bacteria</taxon>
        <taxon>Pseudomonadati</taxon>
        <taxon>Pseudomonadota</taxon>
        <taxon>Betaproteobacteria</taxon>
        <taxon>Burkholderiales</taxon>
        <taxon>Sphaerotilaceae</taxon>
        <taxon>Ideonella</taxon>
    </lineage>
</organism>
<gene>
    <name evidence="15" type="ORF">G3A44_15650</name>
</gene>
<dbReference type="Proteomes" id="UP000484255">
    <property type="component" value="Unassembled WGS sequence"/>
</dbReference>
<evidence type="ECO:0000256" key="12">
    <source>
        <dbReference type="ARBA" id="ARBA00023157"/>
    </source>
</evidence>
<evidence type="ECO:0000256" key="7">
    <source>
        <dbReference type="ARBA" id="ARBA00022824"/>
    </source>
</evidence>
<keyword evidence="10" id="KW-0333">Golgi apparatus</keyword>
<keyword evidence="11" id="KW-0472">Membrane</keyword>
<reference evidence="15 16" key="1">
    <citation type="submission" date="2020-02" db="EMBL/GenBank/DDBJ databases">
        <title>Ideonella bacterium strain TBM-1.</title>
        <authorList>
            <person name="Chen W.-M."/>
        </authorList>
    </citation>
    <scope>NUCLEOTIDE SEQUENCE [LARGE SCALE GENOMIC DNA]</scope>
    <source>
        <strain evidence="15 16">TBM-1</strain>
    </source>
</reference>
<keyword evidence="8" id="KW-0735">Signal-anchor</keyword>
<dbReference type="InterPro" id="IPR043538">
    <property type="entry name" value="XYLT"/>
</dbReference>
<evidence type="ECO:0000256" key="9">
    <source>
        <dbReference type="ARBA" id="ARBA00022989"/>
    </source>
</evidence>
<dbReference type="GO" id="GO:0046872">
    <property type="term" value="F:metal ion binding"/>
    <property type="evidence" value="ECO:0007669"/>
    <property type="project" value="UniProtKB-KW"/>
</dbReference>
<proteinExistence type="predicted"/>
<keyword evidence="4 15" id="KW-0808">Transferase</keyword>
<evidence type="ECO:0000256" key="2">
    <source>
        <dbReference type="ARBA" id="ARBA00004648"/>
    </source>
</evidence>
<evidence type="ECO:0000313" key="16">
    <source>
        <dbReference type="Proteomes" id="UP000484255"/>
    </source>
</evidence>
<comment type="subcellular location">
    <subcellularLocation>
        <location evidence="2">Endoplasmic reticulum membrane</location>
        <topology evidence="2">Single-pass type II membrane protein</topology>
    </subcellularLocation>
    <subcellularLocation>
        <location evidence="1">Golgi apparatus membrane</location>
        <topology evidence="1">Single-pass type II membrane protein</topology>
    </subcellularLocation>
</comment>
<evidence type="ECO:0000256" key="4">
    <source>
        <dbReference type="ARBA" id="ARBA00022679"/>
    </source>
</evidence>
<evidence type="ECO:0000256" key="1">
    <source>
        <dbReference type="ARBA" id="ARBA00004323"/>
    </source>
</evidence>
<dbReference type="AlphaFoldDB" id="A0A7C9TLP3"/>
<dbReference type="PANTHER" id="PTHR46025:SF3">
    <property type="entry name" value="XYLOSYLTRANSFERASE OXT"/>
    <property type="match status" value="1"/>
</dbReference>
<sequence length="293" mass="33324">MSIAFLILAHQHPQALRRLCQQLTREGDGCWIHLDASADATTFQAALADLPGIRWLDTRQRVWWAGSGFVDAATHLIEAALQDPAVEHLALLSASCYPCRPLSALRQYLATSAHEHIGYRAIDEQHRFWNRYHRFHFMDHEWLNPRGAAVQADGQQSLRQYLGDFVRDQKLTQPPVRLPLHVGSTWWVLSRAAATWVSTKYAREPYWRKRFRFTRNADEAVYTTLLAHSPFATRCKGNLHHIDWTVQPGPKTLTLEDWPTIAASGKFFVRKTDPVLSAALLDRLDQALDAAGG</sequence>
<evidence type="ECO:0000256" key="11">
    <source>
        <dbReference type="ARBA" id="ARBA00023136"/>
    </source>
</evidence>
<evidence type="ECO:0000256" key="5">
    <source>
        <dbReference type="ARBA" id="ARBA00022692"/>
    </source>
</evidence>
<dbReference type="RefSeq" id="WP_163458673.1">
    <property type="nucleotide sequence ID" value="NZ_JAAGOH010000020.1"/>
</dbReference>
<dbReference type="EMBL" id="JAAGOH010000020">
    <property type="protein sequence ID" value="NDY92624.1"/>
    <property type="molecule type" value="Genomic_DNA"/>
</dbReference>
<keyword evidence="9" id="KW-1133">Transmembrane helix</keyword>
<comment type="caution">
    <text evidence="15">The sequence shown here is derived from an EMBL/GenBank/DDBJ whole genome shotgun (WGS) entry which is preliminary data.</text>
</comment>
<keyword evidence="3 15" id="KW-0328">Glycosyltransferase</keyword>
<keyword evidence="7" id="KW-0256">Endoplasmic reticulum</keyword>
<dbReference type="InterPro" id="IPR003406">
    <property type="entry name" value="Glyco_trans_14"/>
</dbReference>